<evidence type="ECO:0000256" key="3">
    <source>
        <dbReference type="ARBA" id="ARBA00018192"/>
    </source>
</evidence>
<name>A0A3S5BDZ3_9PLAT</name>
<comment type="function">
    <text evidence="14">Complex I functions in the transfer of electrons from NADH to the respiratory chain. Accessory subunit of the mitochondrial membrane respiratory chain NADH dehydrogenase (Complex I), that is believed not to be involved in catalysis.</text>
</comment>
<sequence>MAFFSIERWVLRMAQFRQEMPPPGGYNPIEFITKKSRIKPYHFFLFCGTAYTIQFIGLKLQAFLKSRREAITRETREGRIALTPFLLAEQQRLQLREMIRHREYEKELMSTTPGWEVGCWHDYPVYHNPRNLWIAPHAGEFYANMNMNVAKNRKNGFQSTFIEKFGL</sequence>
<evidence type="ECO:0000256" key="14">
    <source>
        <dbReference type="RuleBase" id="RU368034"/>
    </source>
</evidence>
<dbReference type="AlphaFoldDB" id="A0A3S5BDZ3"/>
<comment type="subcellular location">
    <subcellularLocation>
        <location evidence="1 14">Mitochondrion inner membrane</location>
        <topology evidence="1 14">Single-pass membrane protein</topology>
        <orientation evidence="1 14">Matrix side</orientation>
    </subcellularLocation>
</comment>
<comment type="similarity">
    <text evidence="2 14">Belongs to the complex I NDUFA13 subunit family.</text>
</comment>
<evidence type="ECO:0000313" key="16">
    <source>
        <dbReference type="Proteomes" id="UP000784294"/>
    </source>
</evidence>
<comment type="caution">
    <text evidence="15">The sequence shown here is derived from an EMBL/GenBank/DDBJ whole genome shotgun (WGS) entry which is preliminary data.</text>
</comment>
<comment type="function">
    <text evidence="12">Accessory subunit of the mitochondrial membrane respiratory chain NADH dehydrogenase (Complex I), that is believed not to be involved in catalysis. Complex I functions in the transfer of electrons from NADH to the respiratory chain. The immediate electron acceptor for the enzyme is believed to be ubiquinone. Involved in the interferon/all-trans-retinoic acid (IFN/RA) induced cell death. This apoptotic activity is inhibited by interaction with viral IRF1. Prevents the transactivation of STAT3 target genes. May play a role in CARD15-mediated innate mucosal responses and serve to regulate intestinal epithelial cell responses to microbes.</text>
</comment>
<dbReference type="EMBL" id="CAAALY010048160">
    <property type="protein sequence ID" value="VEL20820.1"/>
    <property type="molecule type" value="Genomic_DNA"/>
</dbReference>
<dbReference type="PANTHER" id="PTHR12966">
    <property type="entry name" value="NADH DEHYDROGENASE UBIQUINONE 1 ALPHA SUBCOMPLEX SUBUNIT 13"/>
    <property type="match status" value="1"/>
</dbReference>
<evidence type="ECO:0000256" key="12">
    <source>
        <dbReference type="ARBA" id="ARBA00045908"/>
    </source>
</evidence>
<keyword evidence="10 14" id="KW-0496">Mitochondrion</keyword>
<reference evidence="15" key="1">
    <citation type="submission" date="2018-11" db="EMBL/GenBank/DDBJ databases">
        <authorList>
            <consortium name="Pathogen Informatics"/>
        </authorList>
    </citation>
    <scope>NUCLEOTIDE SEQUENCE</scope>
</reference>
<keyword evidence="5 14" id="KW-0679">Respiratory chain</keyword>
<comment type="subunit">
    <text evidence="13">Complex I is composed of 45 different subunits. Interacts with CARD15, but not with CARD4. Interacts with STAT3, but not with STAT1, STAT2 and STAT5A. Interacts with OLFM4.</text>
</comment>
<evidence type="ECO:0000256" key="10">
    <source>
        <dbReference type="ARBA" id="ARBA00023128"/>
    </source>
</evidence>
<keyword evidence="11 14" id="KW-0472">Membrane</keyword>
<dbReference type="Pfam" id="PF06212">
    <property type="entry name" value="GRIM-19"/>
    <property type="match status" value="1"/>
</dbReference>
<dbReference type="GO" id="GO:0045271">
    <property type="term" value="C:respiratory chain complex I"/>
    <property type="evidence" value="ECO:0007669"/>
    <property type="project" value="UniProtKB-UniRule"/>
</dbReference>
<protein>
    <recommendedName>
        <fullName evidence="3 14">NADH dehydrogenase [ubiquinone] 1 alpha subcomplex subunit 13</fullName>
    </recommendedName>
</protein>
<feature type="transmembrane region" description="Helical" evidence="14">
    <location>
        <begin position="41"/>
        <end position="58"/>
    </location>
</feature>
<keyword evidence="6 14" id="KW-0812">Transmembrane</keyword>
<keyword evidence="16" id="KW-1185">Reference proteome</keyword>
<evidence type="ECO:0000256" key="11">
    <source>
        <dbReference type="ARBA" id="ARBA00023136"/>
    </source>
</evidence>
<evidence type="ECO:0000256" key="7">
    <source>
        <dbReference type="ARBA" id="ARBA00022792"/>
    </source>
</evidence>
<dbReference type="PANTHER" id="PTHR12966:SF0">
    <property type="entry name" value="NADH DEHYDROGENASE [UBIQUINONE] 1 ALPHA SUBCOMPLEX SUBUNIT 13"/>
    <property type="match status" value="1"/>
</dbReference>
<evidence type="ECO:0000256" key="8">
    <source>
        <dbReference type="ARBA" id="ARBA00022982"/>
    </source>
</evidence>
<dbReference type="OrthoDB" id="3308at2759"/>
<keyword evidence="8 14" id="KW-0249">Electron transport</keyword>
<keyword evidence="4 14" id="KW-0813">Transport</keyword>
<evidence type="ECO:0000256" key="2">
    <source>
        <dbReference type="ARBA" id="ARBA00007312"/>
    </source>
</evidence>
<dbReference type="InterPro" id="IPR009346">
    <property type="entry name" value="GRIM-19"/>
</dbReference>
<accession>A0A3S5BDZ3</accession>
<evidence type="ECO:0000256" key="4">
    <source>
        <dbReference type="ARBA" id="ARBA00022448"/>
    </source>
</evidence>
<organism evidence="15 16">
    <name type="scientific">Protopolystoma xenopodis</name>
    <dbReference type="NCBI Taxonomy" id="117903"/>
    <lineage>
        <taxon>Eukaryota</taxon>
        <taxon>Metazoa</taxon>
        <taxon>Spiralia</taxon>
        <taxon>Lophotrochozoa</taxon>
        <taxon>Platyhelminthes</taxon>
        <taxon>Monogenea</taxon>
        <taxon>Polyopisthocotylea</taxon>
        <taxon>Polystomatidea</taxon>
        <taxon>Polystomatidae</taxon>
        <taxon>Protopolystoma</taxon>
    </lineage>
</organism>
<evidence type="ECO:0000256" key="9">
    <source>
        <dbReference type="ARBA" id="ARBA00022989"/>
    </source>
</evidence>
<evidence type="ECO:0000256" key="5">
    <source>
        <dbReference type="ARBA" id="ARBA00022660"/>
    </source>
</evidence>
<evidence type="ECO:0000256" key="13">
    <source>
        <dbReference type="ARBA" id="ARBA00046797"/>
    </source>
</evidence>
<gene>
    <name evidence="15" type="ORF">PXEA_LOCUS14260</name>
</gene>
<evidence type="ECO:0000313" key="15">
    <source>
        <dbReference type="EMBL" id="VEL20820.1"/>
    </source>
</evidence>
<keyword evidence="9 14" id="KW-1133">Transmembrane helix</keyword>
<evidence type="ECO:0000256" key="6">
    <source>
        <dbReference type="ARBA" id="ARBA00022692"/>
    </source>
</evidence>
<evidence type="ECO:0000256" key="1">
    <source>
        <dbReference type="ARBA" id="ARBA00004298"/>
    </source>
</evidence>
<dbReference type="Proteomes" id="UP000784294">
    <property type="component" value="Unassembled WGS sequence"/>
</dbReference>
<keyword evidence="7 14" id="KW-0999">Mitochondrion inner membrane</keyword>
<proteinExistence type="inferred from homology"/>
<dbReference type="GO" id="GO:0005743">
    <property type="term" value="C:mitochondrial inner membrane"/>
    <property type="evidence" value="ECO:0007669"/>
    <property type="project" value="UniProtKB-SubCell"/>
</dbReference>